<accession>A0A1E3W6E3</accession>
<comment type="caution">
    <text evidence="2">The sequence shown here is derived from an EMBL/GenBank/DDBJ whole genome shotgun (WGS) entry which is preliminary data.</text>
</comment>
<dbReference type="EMBL" id="LPWG01000001">
    <property type="protein sequence ID" value="ODS01364.1"/>
    <property type="molecule type" value="Genomic_DNA"/>
</dbReference>
<dbReference type="OrthoDB" id="8419513at2"/>
<evidence type="ECO:0000256" key="1">
    <source>
        <dbReference type="SAM" id="SignalP"/>
    </source>
</evidence>
<dbReference type="Proteomes" id="UP000094501">
    <property type="component" value="Unassembled WGS sequence"/>
</dbReference>
<proteinExistence type="predicted"/>
<keyword evidence="1" id="KW-0732">Signal</keyword>
<organism evidence="2 3">
    <name type="scientific">Methyloceanibacter methanicus</name>
    <dbReference type="NCBI Taxonomy" id="1774968"/>
    <lineage>
        <taxon>Bacteria</taxon>
        <taxon>Pseudomonadati</taxon>
        <taxon>Pseudomonadota</taxon>
        <taxon>Alphaproteobacteria</taxon>
        <taxon>Hyphomicrobiales</taxon>
        <taxon>Hyphomicrobiaceae</taxon>
        <taxon>Methyloceanibacter</taxon>
    </lineage>
</organism>
<feature type="chain" id="PRO_5009139002" description="Lipoprotein" evidence="1">
    <location>
        <begin position="28"/>
        <end position="174"/>
    </location>
</feature>
<sequence>MTAVRGHTLLRPAAVGLALAATGLSLAACRTNKQAAQAQLVAAEQTGAIPVYNRQRLTTTTARPVDAYVMLGGRIKTCWFNASAPLLPRHVYRADVSPDGGKVAITIHDKKDARGLAGDVAYAIDIAEEGGGTVITTKNRSMTPSQAAKMQYDINRWKSGETNCSRKVPRLAAG</sequence>
<name>A0A1E3W6E3_9HYPH</name>
<dbReference type="PROSITE" id="PS51257">
    <property type="entry name" value="PROKAR_LIPOPROTEIN"/>
    <property type="match status" value="1"/>
</dbReference>
<dbReference type="STRING" id="1774968.AUC68_00435"/>
<dbReference type="RefSeq" id="WP_069435839.1">
    <property type="nucleotide sequence ID" value="NZ_LPWG01000001.1"/>
</dbReference>
<feature type="signal peptide" evidence="1">
    <location>
        <begin position="1"/>
        <end position="27"/>
    </location>
</feature>
<reference evidence="2 3" key="1">
    <citation type="journal article" date="2016" name="Environ. Microbiol.">
        <title>New Methyloceanibacter diversity from North Sea sediments includes methanotroph containing solely the soluble methane monooxygenase.</title>
        <authorList>
            <person name="Vekeman B."/>
            <person name="Kerckhof F.M."/>
            <person name="Cremers G."/>
            <person name="de Vos P."/>
            <person name="Vandamme P."/>
            <person name="Boon N."/>
            <person name="Op den Camp H.J."/>
            <person name="Heylen K."/>
        </authorList>
    </citation>
    <scope>NUCLEOTIDE SEQUENCE [LARGE SCALE GENOMIC DNA]</scope>
    <source>
        <strain evidence="2 3">R-67174</strain>
    </source>
</reference>
<evidence type="ECO:0000313" key="3">
    <source>
        <dbReference type="Proteomes" id="UP000094501"/>
    </source>
</evidence>
<keyword evidence="3" id="KW-1185">Reference proteome</keyword>
<evidence type="ECO:0008006" key="4">
    <source>
        <dbReference type="Google" id="ProtNLM"/>
    </source>
</evidence>
<protein>
    <recommendedName>
        <fullName evidence="4">Lipoprotein</fullName>
    </recommendedName>
</protein>
<gene>
    <name evidence="2" type="ORF">AUC68_00435</name>
</gene>
<evidence type="ECO:0000313" key="2">
    <source>
        <dbReference type="EMBL" id="ODS01364.1"/>
    </source>
</evidence>
<dbReference type="AlphaFoldDB" id="A0A1E3W6E3"/>